<organism evidence="5 6">
    <name type="scientific">Hypocrea virens (strain Gv29-8 / FGSC 10586)</name>
    <name type="common">Gliocladium virens</name>
    <name type="synonym">Trichoderma virens</name>
    <dbReference type="NCBI Taxonomy" id="413071"/>
    <lineage>
        <taxon>Eukaryota</taxon>
        <taxon>Fungi</taxon>
        <taxon>Dikarya</taxon>
        <taxon>Ascomycota</taxon>
        <taxon>Pezizomycotina</taxon>
        <taxon>Sordariomycetes</taxon>
        <taxon>Hypocreomycetidae</taxon>
        <taxon>Hypocreales</taxon>
        <taxon>Hypocreaceae</taxon>
        <taxon>Trichoderma</taxon>
    </lineage>
</organism>
<keyword evidence="2" id="KW-0597">Phosphoprotein</keyword>
<dbReference type="InParanoid" id="G9MXN9"/>
<comment type="caution">
    <text evidence="5">The sequence shown here is derived from an EMBL/GenBank/DDBJ whole genome shotgun (WGS) entry which is preliminary data.</text>
</comment>
<dbReference type="PANTHER" id="PTHR43775">
    <property type="entry name" value="FATTY ACID SYNTHASE"/>
    <property type="match status" value="1"/>
</dbReference>
<dbReference type="AlphaFoldDB" id="G9MXN9"/>
<dbReference type="SMART" id="SM00822">
    <property type="entry name" value="PKS_KR"/>
    <property type="match status" value="1"/>
</dbReference>
<dbReference type="RefSeq" id="XP_013954848.1">
    <property type="nucleotide sequence ID" value="XM_014099373.1"/>
</dbReference>
<dbReference type="GeneID" id="25791786"/>
<dbReference type="Proteomes" id="UP000007115">
    <property type="component" value="Unassembled WGS sequence"/>
</dbReference>
<dbReference type="Gene3D" id="3.90.180.10">
    <property type="entry name" value="Medium-chain alcohol dehydrogenases, catalytic domain"/>
    <property type="match status" value="1"/>
</dbReference>
<gene>
    <name evidence="5" type="ORF">TRIVIDRAFT_223622</name>
</gene>
<dbReference type="VEuPathDB" id="FungiDB:TRIVIDRAFT_223622"/>
<dbReference type="HOGENOM" id="CLU_000022_38_3_1"/>
<keyword evidence="1" id="KW-0596">Phosphopantetheine</keyword>
<dbReference type="GO" id="GO:0016491">
    <property type="term" value="F:oxidoreductase activity"/>
    <property type="evidence" value="ECO:0007669"/>
    <property type="project" value="UniProtKB-KW"/>
</dbReference>
<dbReference type="EMBL" id="ABDF02000078">
    <property type="protein sequence ID" value="EHK20651.1"/>
    <property type="molecule type" value="Genomic_DNA"/>
</dbReference>
<evidence type="ECO:0000313" key="6">
    <source>
        <dbReference type="Proteomes" id="UP000007115"/>
    </source>
</evidence>
<dbReference type="InterPro" id="IPR050091">
    <property type="entry name" value="PKS_NRPS_Biosynth_Enz"/>
</dbReference>
<dbReference type="Pfam" id="PF23297">
    <property type="entry name" value="ACP_SdgA_C"/>
    <property type="match status" value="1"/>
</dbReference>
<evidence type="ECO:0000256" key="1">
    <source>
        <dbReference type="ARBA" id="ARBA00022450"/>
    </source>
</evidence>
<dbReference type="InterPro" id="IPR020806">
    <property type="entry name" value="PKS_PP-bd"/>
</dbReference>
<dbReference type="OMA" id="MINEWEV"/>
<evidence type="ECO:0000259" key="4">
    <source>
        <dbReference type="PROSITE" id="PS50075"/>
    </source>
</evidence>
<sequence>MFRLRCFRTFLRNSEGMFEKVPDTLSFEGAASIAFVYSTVHYSLFHEARLERDETILIHAASGGPGQAAIILSQQISAEIFVTMSLETKKQFLIDTHGILPDHIFNSREHSFAAGIKRMTNQKGGDVALNSLAGEVLRQTWLCVAPSGRFIELSKKDIVGNTNMDMSKFMDNIAFIGVNMLSIKVAFCIMQSGKRIGKMVLSTGPEDLVPKSKPYPFSQDAIYMILGGLSGLGRSIAARTVDQAARHVVFTSRPGATTPHACKLVDELTKKGAKILAFACDISNFSEFKDVLKTVKDNNFPLIKGAINCAMQLQDVLLKNMTLEDYNAAIRPKIYTTKNLHNLLPRDVDFFICLSSTSGIVGSRGRGNYNAGLPATSMNLGIGVGITAERGEILSYLKTGAMIGLHEQEVLAVVQAVMSGKMPIQAVVGLATGGHHLEKNGHEGDSGDSGADLQAVLRAASTLAEAADAVCVALVRKLAKAMMVEIEELDPTRPANSYGVDSLVAVEVRAWVFKEVKSDVSAFDILSNMPLQPLATKIAAKSSLLPPTISDTEDDA</sequence>
<dbReference type="Gene3D" id="1.10.1200.10">
    <property type="entry name" value="ACP-like"/>
    <property type="match status" value="1"/>
</dbReference>
<dbReference type="SUPFAM" id="SSF47336">
    <property type="entry name" value="ACP-like"/>
    <property type="match status" value="1"/>
</dbReference>
<dbReference type="PANTHER" id="PTHR43775:SF29">
    <property type="entry name" value="ASPERFURANONE POLYKETIDE SYNTHASE AFOG-RELATED"/>
    <property type="match status" value="1"/>
</dbReference>
<evidence type="ECO:0000313" key="5">
    <source>
        <dbReference type="EMBL" id="EHK20651.1"/>
    </source>
</evidence>
<dbReference type="SMART" id="SM00823">
    <property type="entry name" value="PKS_PP"/>
    <property type="match status" value="1"/>
</dbReference>
<dbReference type="GO" id="GO:0044550">
    <property type="term" value="P:secondary metabolite biosynthetic process"/>
    <property type="evidence" value="ECO:0007669"/>
    <property type="project" value="TreeGrafter"/>
</dbReference>
<dbReference type="InterPro" id="IPR036291">
    <property type="entry name" value="NAD(P)-bd_dom_sf"/>
</dbReference>
<dbReference type="InterPro" id="IPR057326">
    <property type="entry name" value="KR_dom"/>
</dbReference>
<feature type="domain" description="Carrier" evidence="4">
    <location>
        <begin position="465"/>
        <end position="542"/>
    </location>
</feature>
<dbReference type="Gene3D" id="3.40.50.720">
    <property type="entry name" value="NAD(P)-binding Rossmann-like Domain"/>
    <property type="match status" value="1"/>
</dbReference>
<dbReference type="GO" id="GO:0004312">
    <property type="term" value="F:fatty acid synthase activity"/>
    <property type="evidence" value="ECO:0007669"/>
    <property type="project" value="TreeGrafter"/>
</dbReference>
<dbReference type="SUPFAM" id="SSF51735">
    <property type="entry name" value="NAD(P)-binding Rossmann-fold domains"/>
    <property type="match status" value="2"/>
</dbReference>
<protein>
    <recommendedName>
        <fullName evidence="4">Carrier domain-containing protein</fullName>
    </recommendedName>
</protein>
<dbReference type="GO" id="GO:0031177">
    <property type="term" value="F:phosphopantetheine binding"/>
    <property type="evidence" value="ECO:0007669"/>
    <property type="project" value="InterPro"/>
</dbReference>
<dbReference type="InterPro" id="IPR020843">
    <property type="entry name" value="ER"/>
</dbReference>
<keyword evidence="6" id="KW-1185">Reference proteome</keyword>
<name>G9MXN9_HYPVG</name>
<reference evidence="5 6" key="1">
    <citation type="journal article" date="2011" name="Genome Biol.">
        <title>Comparative genome sequence analysis underscores mycoparasitism as the ancestral life style of Trichoderma.</title>
        <authorList>
            <person name="Kubicek C.P."/>
            <person name="Herrera-Estrella A."/>
            <person name="Seidl-Seiboth V."/>
            <person name="Martinez D.A."/>
            <person name="Druzhinina I.S."/>
            <person name="Thon M."/>
            <person name="Zeilinger S."/>
            <person name="Casas-Flores S."/>
            <person name="Horwitz B.A."/>
            <person name="Mukherjee P.K."/>
            <person name="Mukherjee M."/>
            <person name="Kredics L."/>
            <person name="Alcaraz L.D."/>
            <person name="Aerts A."/>
            <person name="Antal Z."/>
            <person name="Atanasova L."/>
            <person name="Cervantes-Badillo M.G."/>
            <person name="Challacombe J."/>
            <person name="Chertkov O."/>
            <person name="McCluskey K."/>
            <person name="Coulpier F."/>
            <person name="Deshpande N."/>
            <person name="von Doehren H."/>
            <person name="Ebbole D.J."/>
            <person name="Esquivel-Naranjo E.U."/>
            <person name="Fekete E."/>
            <person name="Flipphi M."/>
            <person name="Glaser F."/>
            <person name="Gomez-Rodriguez E.Y."/>
            <person name="Gruber S."/>
            <person name="Han C."/>
            <person name="Henrissat B."/>
            <person name="Hermosa R."/>
            <person name="Hernandez-Onate M."/>
            <person name="Karaffa L."/>
            <person name="Kosti I."/>
            <person name="Le Crom S."/>
            <person name="Lindquist E."/>
            <person name="Lucas S."/>
            <person name="Luebeck M."/>
            <person name="Luebeck P.S."/>
            <person name="Margeot A."/>
            <person name="Metz B."/>
            <person name="Misra M."/>
            <person name="Nevalainen H."/>
            <person name="Omann M."/>
            <person name="Packer N."/>
            <person name="Perrone G."/>
            <person name="Uresti-Rivera E.E."/>
            <person name="Salamov A."/>
            <person name="Schmoll M."/>
            <person name="Seiboth B."/>
            <person name="Shapiro H."/>
            <person name="Sukno S."/>
            <person name="Tamayo-Ramos J.A."/>
            <person name="Tisch D."/>
            <person name="Wiest A."/>
            <person name="Wilkinson H.H."/>
            <person name="Zhang M."/>
            <person name="Coutinho P.M."/>
            <person name="Kenerley C.M."/>
            <person name="Monte E."/>
            <person name="Baker S.E."/>
            <person name="Grigoriev I.V."/>
        </authorList>
    </citation>
    <scope>NUCLEOTIDE SEQUENCE [LARGE SCALE GENOMIC DNA]</scope>
    <source>
        <strain evidence="6">Gv29-8 / FGSC 10586</strain>
    </source>
</reference>
<dbReference type="GO" id="GO:0006633">
    <property type="term" value="P:fatty acid biosynthetic process"/>
    <property type="evidence" value="ECO:0007669"/>
    <property type="project" value="TreeGrafter"/>
</dbReference>
<dbReference type="eggNOG" id="KOG1202">
    <property type="taxonomic scope" value="Eukaryota"/>
</dbReference>
<evidence type="ECO:0000256" key="2">
    <source>
        <dbReference type="ARBA" id="ARBA00022553"/>
    </source>
</evidence>
<dbReference type="CDD" id="cd05195">
    <property type="entry name" value="enoyl_red"/>
    <property type="match status" value="1"/>
</dbReference>
<keyword evidence="3" id="KW-0560">Oxidoreductase</keyword>
<dbReference type="SMART" id="SM00829">
    <property type="entry name" value="PKS_ER"/>
    <property type="match status" value="1"/>
</dbReference>
<dbReference type="STRING" id="413071.G9MXN9"/>
<dbReference type="PROSITE" id="PS00012">
    <property type="entry name" value="PHOSPHOPANTETHEINE"/>
    <property type="match status" value="1"/>
</dbReference>
<dbReference type="PROSITE" id="PS50075">
    <property type="entry name" value="CARRIER"/>
    <property type="match status" value="1"/>
</dbReference>
<proteinExistence type="predicted"/>
<dbReference type="Pfam" id="PF08659">
    <property type="entry name" value="KR"/>
    <property type="match status" value="1"/>
</dbReference>
<dbReference type="InterPro" id="IPR009081">
    <property type="entry name" value="PP-bd_ACP"/>
</dbReference>
<dbReference type="InterPro" id="IPR013968">
    <property type="entry name" value="PKS_KR"/>
</dbReference>
<accession>G9MXN9</accession>
<dbReference type="OrthoDB" id="329835at2759"/>
<dbReference type="InterPro" id="IPR036736">
    <property type="entry name" value="ACP-like_sf"/>
</dbReference>
<evidence type="ECO:0000256" key="3">
    <source>
        <dbReference type="ARBA" id="ARBA00023002"/>
    </source>
</evidence>
<dbReference type="InterPro" id="IPR006162">
    <property type="entry name" value="Ppantetheine_attach_site"/>
</dbReference>